<name>A0A0D7WEK4_9FLAO</name>
<dbReference type="OrthoDB" id="1443546at2"/>
<evidence type="ECO:0000313" key="2">
    <source>
        <dbReference type="Proteomes" id="UP000032578"/>
    </source>
</evidence>
<proteinExistence type="predicted"/>
<reference evidence="1 2" key="1">
    <citation type="submission" date="2014-11" db="EMBL/GenBank/DDBJ databases">
        <title>Tamlana sedimentorum sp. nov., isolated from shallow sand sediments of the Sea of Japan.</title>
        <authorList>
            <person name="Romanenko L.A."/>
        </authorList>
    </citation>
    <scope>NUCLEOTIDE SEQUENCE [LARGE SCALE GENOMIC DNA]</scope>
    <source>
        <strain evidence="1 2">JCM 19808</strain>
    </source>
</reference>
<sequence>MKKSYKLSFGTIKLLATNLAEIIVNEGIILNEIMVDECHDFLLSFLEAPFNLLINKTNSYSYTYGAQQIIADLKEINATAVIVWTSASLLATDTLLSVNNHKNLNIKVFRIRDEAISWLKNTPL</sequence>
<protein>
    <recommendedName>
        <fullName evidence="3">STAS/SEC14 domain-containing protein</fullName>
    </recommendedName>
</protein>
<keyword evidence="2" id="KW-1185">Reference proteome</keyword>
<evidence type="ECO:0000313" key="1">
    <source>
        <dbReference type="EMBL" id="KJD37133.1"/>
    </source>
</evidence>
<comment type="caution">
    <text evidence="1">The sequence shown here is derived from an EMBL/GenBank/DDBJ whole genome shotgun (WGS) entry which is preliminary data.</text>
</comment>
<dbReference type="EMBL" id="JTDW01000001">
    <property type="protein sequence ID" value="KJD37133.1"/>
    <property type="molecule type" value="Genomic_DNA"/>
</dbReference>
<evidence type="ECO:0008006" key="3">
    <source>
        <dbReference type="Google" id="ProtNLM"/>
    </source>
</evidence>
<organism evidence="1 2">
    <name type="scientific">Neotamlana sedimentorum</name>
    <dbReference type="NCBI Taxonomy" id="1435349"/>
    <lineage>
        <taxon>Bacteria</taxon>
        <taxon>Pseudomonadati</taxon>
        <taxon>Bacteroidota</taxon>
        <taxon>Flavobacteriia</taxon>
        <taxon>Flavobacteriales</taxon>
        <taxon>Flavobacteriaceae</taxon>
        <taxon>Neotamlana</taxon>
    </lineage>
</organism>
<gene>
    <name evidence="1" type="ORF">PW52_01365</name>
</gene>
<dbReference type="RefSeq" id="WP_044631121.1">
    <property type="nucleotide sequence ID" value="NZ_JTDW01000001.1"/>
</dbReference>
<dbReference type="STRING" id="1435349.PW52_01365"/>
<dbReference type="AlphaFoldDB" id="A0A0D7WEK4"/>
<accession>A0A0D7WEK4</accession>
<dbReference type="Proteomes" id="UP000032578">
    <property type="component" value="Unassembled WGS sequence"/>
</dbReference>
<dbReference type="PATRIC" id="fig|1435349.4.peg.277"/>